<proteinExistence type="predicted"/>
<organism evidence="1 2">
    <name type="scientific">Wohlfahrtiimonas larvae</name>
    <dbReference type="NCBI Taxonomy" id="1157986"/>
    <lineage>
        <taxon>Bacteria</taxon>
        <taxon>Pseudomonadati</taxon>
        <taxon>Pseudomonadota</taxon>
        <taxon>Gammaproteobacteria</taxon>
        <taxon>Cardiobacteriales</taxon>
        <taxon>Ignatzschineriaceae</taxon>
        <taxon>Wohlfahrtiimonas</taxon>
    </lineage>
</organism>
<dbReference type="InterPro" id="IPR050696">
    <property type="entry name" value="FtsA/MreB"/>
</dbReference>
<dbReference type="Pfam" id="PF11104">
    <property type="entry name" value="PilM_2"/>
    <property type="match status" value="1"/>
</dbReference>
<dbReference type="CDD" id="cd24049">
    <property type="entry name" value="ASKHA_NBD_PilM"/>
    <property type="match status" value="1"/>
</dbReference>
<dbReference type="PANTHER" id="PTHR32432:SF3">
    <property type="entry name" value="ETHANOLAMINE UTILIZATION PROTEIN EUTJ"/>
    <property type="match status" value="1"/>
</dbReference>
<sequence>MAKKPSVCIGIDIGAYSIKIAEVQKKGRDYILTRGLVFNCEGDWKDGLPTEIDVAGISLNKAIAAFGGCKEATLAIPTSTAMVRSIPMESKLKSDELWKTIEANVSQYFPFSAEEVFIDFVPIKPSLTLADHTDTLIVATQKEFVSQREICADIAGIKVNAVDINIYGVLNLLHLQDVFNSLSDYDAVMVFDIGLLQSSLNVVTGDQSVYVREVPIGGERLTQIISDRQGISLSDAEKLKLSQPEAIHESIEQFVAEMNMQLQSAIDVYISNNPQITAHAMYIVGGTACYGEIESAFKSQLGEMNVVSLTPEALFEVEPKVYSKLNDASIHSLTTAAGLAVRGLL</sequence>
<accession>A0ABP9MMQ5</accession>
<dbReference type="RefSeq" id="WP_077924991.1">
    <property type="nucleotide sequence ID" value="NZ_BAABKE010000003.1"/>
</dbReference>
<dbReference type="InterPro" id="IPR005883">
    <property type="entry name" value="PilM"/>
</dbReference>
<dbReference type="EMBL" id="BAABKE010000003">
    <property type="protein sequence ID" value="GAA5098975.1"/>
    <property type="molecule type" value="Genomic_DNA"/>
</dbReference>
<dbReference type="PIRSF" id="PIRSF019169">
    <property type="entry name" value="PilM"/>
    <property type="match status" value="1"/>
</dbReference>
<dbReference type="SUPFAM" id="SSF53067">
    <property type="entry name" value="Actin-like ATPase domain"/>
    <property type="match status" value="1"/>
</dbReference>
<dbReference type="NCBIfam" id="TIGR01175">
    <property type="entry name" value="pilM"/>
    <property type="match status" value="1"/>
</dbReference>
<dbReference type="Proteomes" id="UP001500631">
    <property type="component" value="Unassembled WGS sequence"/>
</dbReference>
<reference evidence="2" key="1">
    <citation type="journal article" date="2019" name="Int. J. Syst. Evol. Microbiol.">
        <title>The Global Catalogue of Microorganisms (GCM) 10K type strain sequencing project: providing services to taxonomists for standard genome sequencing and annotation.</title>
        <authorList>
            <consortium name="The Broad Institute Genomics Platform"/>
            <consortium name="The Broad Institute Genome Sequencing Center for Infectious Disease"/>
            <person name="Wu L."/>
            <person name="Ma J."/>
        </authorList>
    </citation>
    <scope>NUCLEOTIDE SEQUENCE [LARGE SCALE GENOMIC DNA]</scope>
    <source>
        <strain evidence="2">JCM 18424</strain>
    </source>
</reference>
<dbReference type="Gene3D" id="3.30.1490.300">
    <property type="match status" value="1"/>
</dbReference>
<gene>
    <name evidence="1" type="primary">pilM</name>
    <name evidence="1" type="ORF">GCM10023338_11980</name>
</gene>
<dbReference type="InterPro" id="IPR043129">
    <property type="entry name" value="ATPase_NBD"/>
</dbReference>
<protein>
    <submittedName>
        <fullName evidence="1">Type IV pilus assembly protein PilM</fullName>
    </submittedName>
</protein>
<dbReference type="Gene3D" id="3.30.420.40">
    <property type="match status" value="2"/>
</dbReference>
<name>A0ABP9MMQ5_9GAMM</name>
<keyword evidence="2" id="KW-1185">Reference proteome</keyword>
<evidence type="ECO:0000313" key="2">
    <source>
        <dbReference type="Proteomes" id="UP001500631"/>
    </source>
</evidence>
<dbReference type="PANTHER" id="PTHR32432">
    <property type="entry name" value="CELL DIVISION PROTEIN FTSA-RELATED"/>
    <property type="match status" value="1"/>
</dbReference>
<comment type="caution">
    <text evidence="1">The sequence shown here is derived from an EMBL/GenBank/DDBJ whole genome shotgun (WGS) entry which is preliminary data.</text>
</comment>
<evidence type="ECO:0000313" key="1">
    <source>
        <dbReference type="EMBL" id="GAA5098975.1"/>
    </source>
</evidence>